<dbReference type="AlphaFoldDB" id="A0A4Y7K1F8"/>
<dbReference type="GO" id="GO:0004499">
    <property type="term" value="F:N,N-dimethylaniline monooxygenase activity"/>
    <property type="evidence" value="ECO:0007669"/>
    <property type="project" value="InterPro"/>
</dbReference>
<evidence type="ECO:0000256" key="5">
    <source>
        <dbReference type="ARBA" id="ARBA00047707"/>
    </source>
</evidence>
<dbReference type="Gramene" id="RZC66081">
    <property type="protein sequence ID" value="RZC66081"/>
    <property type="gene ID" value="C5167_009768"/>
</dbReference>
<evidence type="ECO:0000313" key="8">
    <source>
        <dbReference type="Proteomes" id="UP000316621"/>
    </source>
</evidence>
<reference evidence="7 8" key="1">
    <citation type="journal article" date="2018" name="Science">
        <title>The opium poppy genome and morphinan production.</title>
        <authorList>
            <person name="Guo L."/>
            <person name="Winzer T."/>
            <person name="Yang X."/>
            <person name="Li Y."/>
            <person name="Ning Z."/>
            <person name="He Z."/>
            <person name="Teodor R."/>
            <person name="Lu Y."/>
            <person name="Bowser T.A."/>
            <person name="Graham I.A."/>
            <person name="Ye K."/>
        </authorList>
    </citation>
    <scope>NUCLEOTIDE SEQUENCE [LARGE SCALE GENOMIC DNA]</scope>
    <source>
        <strain evidence="8">cv. HN1</strain>
        <tissue evidence="7">Leaves</tissue>
    </source>
</reference>
<dbReference type="Pfam" id="PF00743">
    <property type="entry name" value="FMO-like"/>
    <property type="match status" value="1"/>
</dbReference>
<dbReference type="GO" id="GO:0103075">
    <property type="term" value="F:indole-3-pyruvate monooxygenase activity"/>
    <property type="evidence" value="ECO:0007669"/>
    <property type="project" value="UniProtKB-EC"/>
</dbReference>
<evidence type="ECO:0000256" key="3">
    <source>
        <dbReference type="ARBA" id="ARBA00022827"/>
    </source>
</evidence>
<sequence length="380" mass="42335">MEEVVVIVGAGPSGLATSACLKLLNIPNIILEKENVYASLWKDRSYDRLKLHLAKQFCHLPHMPYPPNAPTFVPRQEFIRYIDDYVSTFNIKPKYHRSVVSAKYDALHQKWRIEVTNTMTGEVELYFARFLVIATGENSKGYIPRVQGLECFEGKVIHSSQYKSGAEYNGKKVLVVGCGNSGMEIAYDLSNYGASTSIVVRSRFHVLTKEMVYLGMVLLKYLPVSCVDPLINMLSYLSYGDLSKYGIHRPAAGAFEIKAKAGRSPVIDVGTVERIKNGVITVMPGISRMEKNNIVFDNDTKKHHFDAIIFATGYRSTVNNWLTDDHDSLLGKSGMPKNPFPDHWKGANGLYCAGLSRRGLAGVSMDAGTIAKDIKKSFFS</sequence>
<organism evidence="7 8">
    <name type="scientific">Papaver somniferum</name>
    <name type="common">Opium poppy</name>
    <dbReference type="NCBI Taxonomy" id="3469"/>
    <lineage>
        <taxon>Eukaryota</taxon>
        <taxon>Viridiplantae</taxon>
        <taxon>Streptophyta</taxon>
        <taxon>Embryophyta</taxon>
        <taxon>Tracheophyta</taxon>
        <taxon>Spermatophyta</taxon>
        <taxon>Magnoliopsida</taxon>
        <taxon>Ranunculales</taxon>
        <taxon>Papaveraceae</taxon>
        <taxon>Papaveroideae</taxon>
        <taxon>Papaver</taxon>
    </lineage>
</organism>
<dbReference type="InterPro" id="IPR036188">
    <property type="entry name" value="FAD/NAD-bd_sf"/>
</dbReference>
<keyword evidence="4 6" id="KW-0560">Oxidoreductase</keyword>
<evidence type="ECO:0000256" key="1">
    <source>
        <dbReference type="ARBA" id="ARBA00009183"/>
    </source>
</evidence>
<dbReference type="PRINTS" id="PR00370">
    <property type="entry name" value="FMOXYGENASE"/>
</dbReference>
<dbReference type="GO" id="GO:0050661">
    <property type="term" value="F:NADP binding"/>
    <property type="evidence" value="ECO:0007669"/>
    <property type="project" value="InterPro"/>
</dbReference>
<dbReference type="InterPro" id="IPR000960">
    <property type="entry name" value="Flavin_mOase"/>
</dbReference>
<dbReference type="OMA" id="GMECIKD"/>
<comment type="cofactor">
    <cofactor evidence="6">
        <name>FAD</name>
        <dbReference type="ChEBI" id="CHEBI:57692"/>
    </cofactor>
</comment>
<evidence type="ECO:0000256" key="2">
    <source>
        <dbReference type="ARBA" id="ARBA00022630"/>
    </source>
</evidence>
<comment type="catalytic activity">
    <reaction evidence="5">
        <text>indole-3-pyruvate + NADPH + O2 + H(+) = (indol-3-yl)acetate + CO2 + NADP(+) + H2O</text>
        <dbReference type="Rhea" id="RHEA:34331"/>
        <dbReference type="ChEBI" id="CHEBI:15377"/>
        <dbReference type="ChEBI" id="CHEBI:15378"/>
        <dbReference type="ChEBI" id="CHEBI:15379"/>
        <dbReference type="ChEBI" id="CHEBI:16526"/>
        <dbReference type="ChEBI" id="CHEBI:17640"/>
        <dbReference type="ChEBI" id="CHEBI:30854"/>
        <dbReference type="ChEBI" id="CHEBI:57783"/>
        <dbReference type="ChEBI" id="CHEBI:58349"/>
        <dbReference type="EC" id="1.14.13.168"/>
    </reaction>
</comment>
<dbReference type="STRING" id="3469.A0A4Y7K1F8"/>
<dbReference type="GO" id="GO:0050660">
    <property type="term" value="F:flavin adenine dinucleotide binding"/>
    <property type="evidence" value="ECO:0007669"/>
    <property type="project" value="InterPro"/>
</dbReference>
<dbReference type="Proteomes" id="UP000316621">
    <property type="component" value="Chromosome 6"/>
</dbReference>
<name>A0A4Y7K1F8_PAPSO</name>
<dbReference type="OrthoDB" id="66881at2759"/>
<proteinExistence type="inferred from homology"/>
<dbReference type="InterPro" id="IPR020946">
    <property type="entry name" value="Flavin_mOase-like"/>
</dbReference>
<keyword evidence="8" id="KW-1185">Reference proteome</keyword>
<dbReference type="EC" id="1.-.-.-" evidence="6"/>
<dbReference type="PANTHER" id="PTHR43539:SF9">
    <property type="entry name" value="INDOLE-3-PYRUVATE MONOOXYGENASE YUCCA11-RELATED"/>
    <property type="match status" value="1"/>
</dbReference>
<dbReference type="EMBL" id="CM010720">
    <property type="protein sequence ID" value="RZC66081.1"/>
    <property type="molecule type" value="Genomic_DNA"/>
</dbReference>
<accession>A0A4Y7K1F8</accession>
<keyword evidence="6" id="KW-0503">Monooxygenase</keyword>
<evidence type="ECO:0000256" key="4">
    <source>
        <dbReference type="ARBA" id="ARBA00023002"/>
    </source>
</evidence>
<dbReference type="PANTHER" id="PTHR43539">
    <property type="entry name" value="FLAVIN-BINDING MONOOXYGENASE-LIKE PROTEIN (AFU_ORTHOLOGUE AFUA_4G09220)"/>
    <property type="match status" value="1"/>
</dbReference>
<evidence type="ECO:0000256" key="6">
    <source>
        <dbReference type="RuleBase" id="RU361177"/>
    </source>
</evidence>
<dbReference type="InterPro" id="IPR050982">
    <property type="entry name" value="Auxin_biosynth/cation_transpt"/>
</dbReference>
<protein>
    <recommendedName>
        <fullName evidence="6">Flavin-containing monooxygenase</fullName>
        <ecNumber evidence="6">1.-.-.-</ecNumber>
    </recommendedName>
</protein>
<dbReference type="SUPFAM" id="SSF51905">
    <property type="entry name" value="FAD/NAD(P)-binding domain"/>
    <property type="match status" value="2"/>
</dbReference>
<dbReference type="PIRSF" id="PIRSF000332">
    <property type="entry name" value="FMO"/>
    <property type="match status" value="1"/>
</dbReference>
<gene>
    <name evidence="7" type="ORF">C5167_009768</name>
</gene>
<keyword evidence="3 6" id="KW-0274">FAD</keyword>
<keyword evidence="2 6" id="KW-0285">Flavoprotein</keyword>
<evidence type="ECO:0000313" key="7">
    <source>
        <dbReference type="EMBL" id="RZC66081.1"/>
    </source>
</evidence>
<comment type="similarity">
    <text evidence="1 6">Belongs to the FMO family.</text>
</comment>
<dbReference type="Gene3D" id="3.50.50.60">
    <property type="entry name" value="FAD/NAD(P)-binding domain"/>
    <property type="match status" value="1"/>
</dbReference>